<dbReference type="InterPro" id="IPR037523">
    <property type="entry name" value="VOC_core"/>
</dbReference>
<reference evidence="2 3" key="1">
    <citation type="journal article" date="2019" name="Int. J. Syst. Evol. Microbiol.">
        <title>The Global Catalogue of Microorganisms (GCM) 10K type strain sequencing project: providing services to taxonomists for standard genome sequencing and annotation.</title>
        <authorList>
            <consortium name="The Broad Institute Genomics Platform"/>
            <consortium name="The Broad Institute Genome Sequencing Center for Infectious Disease"/>
            <person name="Wu L."/>
            <person name="Ma J."/>
        </authorList>
    </citation>
    <scope>NUCLEOTIDE SEQUENCE [LARGE SCALE GENOMIC DNA]</scope>
    <source>
        <strain evidence="2 3">JCM 15481</strain>
    </source>
</reference>
<evidence type="ECO:0000259" key="1">
    <source>
        <dbReference type="PROSITE" id="PS51819"/>
    </source>
</evidence>
<dbReference type="Proteomes" id="UP001500443">
    <property type="component" value="Unassembled WGS sequence"/>
</dbReference>
<dbReference type="Pfam" id="PF00903">
    <property type="entry name" value="Glyoxalase"/>
    <property type="match status" value="1"/>
</dbReference>
<feature type="domain" description="VOC" evidence="1">
    <location>
        <begin position="4"/>
        <end position="134"/>
    </location>
</feature>
<dbReference type="InterPro" id="IPR029068">
    <property type="entry name" value="Glyas_Bleomycin-R_OHBP_Dase"/>
</dbReference>
<accession>A0ABN2YK59</accession>
<proteinExistence type="predicted"/>
<evidence type="ECO:0000313" key="2">
    <source>
        <dbReference type="EMBL" id="GAA2128686.1"/>
    </source>
</evidence>
<name>A0ABN2YK59_9ACTN</name>
<dbReference type="SUPFAM" id="SSF54593">
    <property type="entry name" value="Glyoxalase/Bleomycin resistance protein/Dihydroxybiphenyl dioxygenase"/>
    <property type="match status" value="1"/>
</dbReference>
<comment type="caution">
    <text evidence="2">The sequence shown here is derived from an EMBL/GenBank/DDBJ whole genome shotgun (WGS) entry which is preliminary data.</text>
</comment>
<dbReference type="EMBL" id="BAAAPF010000117">
    <property type="protein sequence ID" value="GAA2128686.1"/>
    <property type="molecule type" value="Genomic_DNA"/>
</dbReference>
<keyword evidence="3" id="KW-1185">Reference proteome</keyword>
<dbReference type="InterPro" id="IPR004360">
    <property type="entry name" value="Glyas_Fos-R_dOase_dom"/>
</dbReference>
<evidence type="ECO:0000313" key="3">
    <source>
        <dbReference type="Proteomes" id="UP001500443"/>
    </source>
</evidence>
<dbReference type="Gene3D" id="3.10.180.10">
    <property type="entry name" value="2,3-Dihydroxybiphenyl 1,2-Dioxygenase, domain 1"/>
    <property type="match status" value="1"/>
</dbReference>
<dbReference type="PANTHER" id="PTHR36437:SF2">
    <property type="entry name" value="GLYOXALASE_BLEOMYCIN RESISTANCE PROTEIN_DIOXYGENASE"/>
    <property type="match status" value="1"/>
</dbReference>
<dbReference type="RefSeq" id="WP_344291027.1">
    <property type="nucleotide sequence ID" value="NZ_BAAAPF010000117.1"/>
</dbReference>
<dbReference type="PANTHER" id="PTHR36437">
    <property type="entry name" value="GLYOXALASE/BLEOMYCIN RESISTANCE PROTEIN/DIOXYGENASE"/>
    <property type="match status" value="1"/>
</dbReference>
<organism evidence="2 3">
    <name type="scientific">Streptomyces synnematoformans</name>
    <dbReference type="NCBI Taxonomy" id="415721"/>
    <lineage>
        <taxon>Bacteria</taxon>
        <taxon>Bacillati</taxon>
        <taxon>Actinomycetota</taxon>
        <taxon>Actinomycetes</taxon>
        <taxon>Kitasatosporales</taxon>
        <taxon>Streptomycetaceae</taxon>
        <taxon>Streptomyces</taxon>
    </lineage>
</organism>
<sequence>MITNLAIATVWTTDQVRSRDFFTEKLGFEIRDDIELHEDMRWITVGVPGQPDVMLALMRTNGPGLDPESAEALTMLVNKGVLGAGAFHTDDCRATYEKLRANGVDFIQEPQERPYGVEAIFRDDSGNWYSLTQTREGGLDYSKPWS</sequence>
<protein>
    <submittedName>
        <fullName evidence="2">VOC family protein</fullName>
    </submittedName>
</protein>
<gene>
    <name evidence="2" type="ORF">GCM10009802_36140</name>
</gene>
<dbReference type="PROSITE" id="PS51819">
    <property type="entry name" value="VOC"/>
    <property type="match status" value="1"/>
</dbReference>